<name>K1UES7_9ZZZZ</name>
<dbReference type="EMBL" id="AJWY01002981">
    <property type="protein sequence ID" value="EKC76760.1"/>
    <property type="molecule type" value="Genomic_DNA"/>
</dbReference>
<gene>
    <name evidence="2" type="ORF">LEA_04528</name>
    <name evidence="1" type="ORF">OBE_06262</name>
</gene>
<accession>K1UES7</accession>
<protein>
    <submittedName>
        <fullName evidence="2">Uncharacterized protein</fullName>
    </submittedName>
</protein>
<reference evidence="2" key="1">
    <citation type="journal article" date="2013" name="Environ. Microbiol.">
        <title>Microbiota from the distal guts of lean and obese adolescents exhibit partial functional redundancy besides clear differences in community structure.</title>
        <authorList>
            <person name="Ferrer M."/>
            <person name="Ruiz A."/>
            <person name="Lanza F."/>
            <person name="Haange S.B."/>
            <person name="Oberbach A."/>
            <person name="Till H."/>
            <person name="Bargiela R."/>
            <person name="Campoy C."/>
            <person name="Segura M.T."/>
            <person name="Richter M."/>
            <person name="von Bergen M."/>
            <person name="Seifert J."/>
            <person name="Suarez A."/>
        </authorList>
    </citation>
    <scope>NUCLEOTIDE SEQUENCE</scope>
</reference>
<sequence length="192" mass="22141">MNVVSNVEIMGLVSSVKASRYPMATDTENCSAEVTERTMALANCQTGSGHDQFLTGIVVQFDLTFTVKAWVEAERYHFLDFVSSQSTMHRITSMDIDEQCIDYVRRETIELVEKLVEEYKEAPTPERYLAVLYNVPVGLRLTARMTTNYRQLKTIYQQRKNHRLPEWRAFCAWIETLPRAEFITGKRVDADG</sequence>
<dbReference type="AlphaFoldDB" id="K1UES7"/>
<proteinExistence type="predicted"/>
<evidence type="ECO:0000313" key="1">
    <source>
        <dbReference type="EMBL" id="EKC65823.1"/>
    </source>
</evidence>
<dbReference type="EMBL" id="AJWZ01004300">
    <property type="protein sequence ID" value="EKC65823.1"/>
    <property type="molecule type" value="Genomic_DNA"/>
</dbReference>
<evidence type="ECO:0000313" key="2">
    <source>
        <dbReference type="EMBL" id="EKC76760.1"/>
    </source>
</evidence>
<organism evidence="2">
    <name type="scientific">human gut metagenome</name>
    <dbReference type="NCBI Taxonomy" id="408170"/>
    <lineage>
        <taxon>unclassified sequences</taxon>
        <taxon>metagenomes</taxon>
        <taxon>organismal metagenomes</taxon>
    </lineage>
</organism>
<comment type="caution">
    <text evidence="2">The sequence shown here is derived from an EMBL/GenBank/DDBJ whole genome shotgun (WGS) entry which is preliminary data.</text>
</comment>